<dbReference type="Proteomes" id="UP000319481">
    <property type="component" value="Unassembled WGS sequence"/>
</dbReference>
<feature type="transmembrane region" description="Helical" evidence="1">
    <location>
        <begin position="92"/>
        <end position="110"/>
    </location>
</feature>
<keyword evidence="1" id="KW-1133">Transmembrane helix</keyword>
<evidence type="ECO:0000313" key="3">
    <source>
        <dbReference type="Proteomes" id="UP000319481"/>
    </source>
</evidence>
<keyword evidence="3" id="KW-1185">Reference proteome</keyword>
<accession>A0ABY3BRQ4</accession>
<proteinExistence type="predicted"/>
<protein>
    <submittedName>
        <fullName evidence="2">Uncharacterized protein</fullName>
    </submittedName>
</protein>
<name>A0ABY3BRQ4_9HYPH</name>
<gene>
    <name evidence="2" type="ORF">EXN23_10250</name>
</gene>
<dbReference type="RefSeq" id="WP_142912593.1">
    <property type="nucleotide sequence ID" value="NZ_JAPZLP010000006.1"/>
</dbReference>
<reference evidence="2 3" key="1">
    <citation type="journal article" date="2019" name="Appl. Microbiol. Biotechnol.">
        <title>Differential efficiency of wild type rhizogenic strains for rol gene transformation of plants.</title>
        <authorList>
            <person name="Desmet S."/>
            <person name="De Keyser E."/>
            <person name="Van Vaerenbergh J."/>
            <person name="Baeyen S."/>
            <person name="Van Huylenbroeck J."/>
            <person name="Geelen D."/>
            <person name="Dhooghe E."/>
        </authorList>
    </citation>
    <scope>NUCLEOTIDE SEQUENCE [LARGE SCALE GENOMIC DNA]</scope>
    <source>
        <strain evidence="2 3">GBBC3283</strain>
    </source>
</reference>
<keyword evidence="1" id="KW-0472">Membrane</keyword>
<comment type="caution">
    <text evidence="2">The sequence shown here is derived from an EMBL/GenBank/DDBJ whole genome shotgun (WGS) entry which is preliminary data.</text>
</comment>
<dbReference type="EMBL" id="SGNZ01000004">
    <property type="protein sequence ID" value="TRA94055.1"/>
    <property type="molecule type" value="Genomic_DNA"/>
</dbReference>
<organism evidence="2 3">
    <name type="scientific">Agrobacterium salinitolerans</name>
    <dbReference type="NCBI Taxonomy" id="1183413"/>
    <lineage>
        <taxon>Bacteria</taxon>
        <taxon>Pseudomonadati</taxon>
        <taxon>Pseudomonadota</taxon>
        <taxon>Alphaproteobacteria</taxon>
        <taxon>Hyphomicrobiales</taxon>
        <taxon>Rhizobiaceae</taxon>
        <taxon>Rhizobium/Agrobacterium group</taxon>
        <taxon>Agrobacterium</taxon>
    </lineage>
</organism>
<feature type="transmembrane region" description="Helical" evidence="1">
    <location>
        <begin position="55"/>
        <end position="72"/>
    </location>
</feature>
<keyword evidence="1" id="KW-0812">Transmembrane</keyword>
<evidence type="ECO:0000313" key="2">
    <source>
        <dbReference type="EMBL" id="TRA94055.1"/>
    </source>
</evidence>
<sequence>MAGNEQSSDIPPSGPMAPSDGVQVPFSEDALLKIWEKTVDTQMHFNEMSAKSRQLGLTFVAASLGVAAFMLSNSKDFYFHIPLKLIEIHAHASGLIFVAAALGVIAVRTLDVNVYHKMLRGAVVFGEDFESRFITPKLGLNKGMTQAISHFSRFSDAHTHDGTIPYQYCGIQRTTAGDKVKTFYRYTAGFLIFAAIVTLLIMHFNYNPSGPGSPPGSAKEQTSKTAPT</sequence>
<feature type="transmembrane region" description="Helical" evidence="1">
    <location>
        <begin position="183"/>
        <end position="204"/>
    </location>
</feature>
<evidence type="ECO:0000256" key="1">
    <source>
        <dbReference type="SAM" id="Phobius"/>
    </source>
</evidence>